<feature type="region of interest" description="Disordered" evidence="1">
    <location>
        <begin position="47"/>
        <end position="85"/>
    </location>
</feature>
<reference evidence="3 4" key="1">
    <citation type="submission" date="2024-09" db="EMBL/GenBank/DDBJ databases">
        <authorList>
            <person name="Sun Q."/>
            <person name="Mori K."/>
        </authorList>
    </citation>
    <scope>NUCLEOTIDE SEQUENCE [LARGE SCALE GENOMIC DNA]</scope>
    <source>
        <strain evidence="3 4">JCM 3143</strain>
    </source>
</reference>
<keyword evidence="2" id="KW-1133">Transmembrane helix</keyword>
<keyword evidence="2" id="KW-0472">Membrane</keyword>
<protein>
    <submittedName>
        <fullName evidence="3">Uncharacterized protein</fullName>
    </submittedName>
</protein>
<dbReference type="EMBL" id="JBHMBW010000007">
    <property type="protein sequence ID" value="MFB9623564.1"/>
    <property type="molecule type" value="Genomic_DNA"/>
</dbReference>
<keyword evidence="2" id="KW-0812">Transmembrane</keyword>
<name>A0ABV5RVV2_9ACTN</name>
<organism evidence="3 4">
    <name type="scientific">Nonomuraea helvata</name>
    <dbReference type="NCBI Taxonomy" id="37484"/>
    <lineage>
        <taxon>Bacteria</taxon>
        <taxon>Bacillati</taxon>
        <taxon>Actinomycetota</taxon>
        <taxon>Actinomycetes</taxon>
        <taxon>Streptosporangiales</taxon>
        <taxon>Streptosporangiaceae</taxon>
        <taxon>Nonomuraea</taxon>
    </lineage>
</organism>
<feature type="transmembrane region" description="Helical" evidence="2">
    <location>
        <begin position="16"/>
        <end position="38"/>
    </location>
</feature>
<gene>
    <name evidence="3" type="ORF">ACFFSA_10790</name>
</gene>
<comment type="caution">
    <text evidence="3">The sequence shown here is derived from an EMBL/GenBank/DDBJ whole genome shotgun (WGS) entry which is preliminary data.</text>
</comment>
<keyword evidence="4" id="KW-1185">Reference proteome</keyword>
<proteinExistence type="predicted"/>
<evidence type="ECO:0000313" key="3">
    <source>
        <dbReference type="EMBL" id="MFB9623564.1"/>
    </source>
</evidence>
<evidence type="ECO:0000313" key="4">
    <source>
        <dbReference type="Proteomes" id="UP001589532"/>
    </source>
</evidence>
<evidence type="ECO:0000256" key="1">
    <source>
        <dbReference type="SAM" id="MobiDB-lite"/>
    </source>
</evidence>
<accession>A0ABV5RVV2</accession>
<evidence type="ECO:0000256" key="2">
    <source>
        <dbReference type="SAM" id="Phobius"/>
    </source>
</evidence>
<feature type="compositionally biased region" description="Pro residues" evidence="1">
    <location>
        <begin position="63"/>
        <end position="74"/>
    </location>
</feature>
<sequence length="121" mass="12706">MSVWLAEAPNFGVVELLVILVVLAVVVGGVAALIIVIVKATRPSRPIHPVAPPPNGFASGPVPQRPPFAAPPAAQPGRSQEDLATRVRRLKQEGRTDQAIHLVIGETGMGHSEATQFVNAL</sequence>
<dbReference type="Proteomes" id="UP001589532">
    <property type="component" value="Unassembled WGS sequence"/>
</dbReference>
<dbReference type="RefSeq" id="WP_344991570.1">
    <property type="nucleotide sequence ID" value="NZ_BAAAXV010000005.1"/>
</dbReference>